<comment type="caution">
    <text evidence="3">The sequence shown here is derived from an EMBL/GenBank/DDBJ whole genome shotgun (WGS) entry which is preliminary data.</text>
</comment>
<dbReference type="PANTHER" id="PTHR21064">
    <property type="entry name" value="AMINOGLYCOSIDE PHOSPHOTRANSFERASE DOMAIN-CONTAINING PROTEIN-RELATED"/>
    <property type="match status" value="1"/>
</dbReference>
<reference evidence="3" key="1">
    <citation type="submission" date="2023-05" db="EMBL/GenBank/DDBJ databases">
        <title>Streptantibioticus silvisoli sp. nov., acidotolerant actinomycetes 1 from pine litter.</title>
        <authorList>
            <person name="Swiecimska M."/>
            <person name="Golinska P."/>
            <person name="Sangal V."/>
            <person name="Wachnowicz B."/>
            <person name="Goodfellow M."/>
        </authorList>
    </citation>
    <scope>NUCLEOTIDE SEQUENCE</scope>
    <source>
        <strain evidence="3">SL13</strain>
    </source>
</reference>
<feature type="domain" description="Aminoglycoside phosphotransferase" evidence="2">
    <location>
        <begin position="35"/>
        <end position="242"/>
    </location>
</feature>
<evidence type="ECO:0000313" key="3">
    <source>
        <dbReference type="EMBL" id="MDI5968599.1"/>
    </source>
</evidence>
<dbReference type="InterPro" id="IPR011009">
    <property type="entry name" value="Kinase-like_dom_sf"/>
</dbReference>
<gene>
    <name evidence="3" type="ORF">POF50_004430</name>
</gene>
<proteinExistence type="inferred from homology"/>
<accession>A0AA90H0E3</accession>
<sequence>MPVFEPLPAAPEDQNLPLDQWGDGDWSVLPWEREVVDQGYNSHTWQVARGEERFVLKAVPESHAAPFETGLGMARLVADEGIPSGAPIPAAAGLVVHKDNWCWGLLTHMKGDRVDIADPAQMRVVGATLASIHRALKEVPAPATVISWTQIDWLLAEDEFLKPYPWIQRAIGEARDAIPDDLTVGVVHGDARVTEFRIDNGVGGLLDWGEVMYAPHVFDVASTLNYLDSEADKGSFLRGYLDNAVIEARELAYVDAMRKFRYAVEGWFFAQRERFQITLGQEAGEHTNASILKMKQEDIEAIDSGESKTELPVA</sequence>
<dbReference type="InterPro" id="IPR002575">
    <property type="entry name" value="Aminoglycoside_PTrfase"/>
</dbReference>
<evidence type="ECO:0000259" key="2">
    <source>
        <dbReference type="Pfam" id="PF01636"/>
    </source>
</evidence>
<dbReference type="RefSeq" id="WP_271312991.1">
    <property type="nucleotide sequence ID" value="NZ_JABXJJ020000004.1"/>
</dbReference>
<dbReference type="PANTHER" id="PTHR21064:SF6">
    <property type="entry name" value="AMINOGLYCOSIDE PHOSPHOTRANSFERASE DOMAIN-CONTAINING PROTEIN"/>
    <property type="match status" value="1"/>
</dbReference>
<dbReference type="Pfam" id="PF01636">
    <property type="entry name" value="APH"/>
    <property type="match status" value="1"/>
</dbReference>
<dbReference type="GO" id="GO:0019202">
    <property type="term" value="F:amino acid kinase activity"/>
    <property type="evidence" value="ECO:0007669"/>
    <property type="project" value="TreeGrafter"/>
</dbReference>
<dbReference type="EMBL" id="JABXJJ020000004">
    <property type="protein sequence ID" value="MDI5968599.1"/>
    <property type="molecule type" value="Genomic_DNA"/>
</dbReference>
<dbReference type="SUPFAM" id="SSF56112">
    <property type="entry name" value="Protein kinase-like (PK-like)"/>
    <property type="match status" value="1"/>
</dbReference>
<dbReference type="Gene3D" id="3.90.1200.10">
    <property type="match status" value="1"/>
</dbReference>
<protein>
    <submittedName>
        <fullName evidence="3">Phosphotransferase</fullName>
    </submittedName>
</protein>
<organism evidence="3">
    <name type="scientific">Streptantibioticus silvisoli</name>
    <dbReference type="NCBI Taxonomy" id="2705255"/>
    <lineage>
        <taxon>Bacteria</taxon>
        <taxon>Bacillati</taxon>
        <taxon>Actinomycetota</taxon>
        <taxon>Actinomycetes</taxon>
        <taxon>Kitasatosporales</taxon>
        <taxon>Streptomycetaceae</taxon>
        <taxon>Streptantibioticus</taxon>
    </lineage>
</organism>
<name>A0AA90H0E3_9ACTN</name>
<comment type="similarity">
    <text evidence="1">Belongs to the pseudomonas-type ThrB family.</text>
</comment>
<dbReference type="AlphaFoldDB" id="A0AA90H0E3"/>
<dbReference type="InterPro" id="IPR050249">
    <property type="entry name" value="Pseudomonas-type_ThrB"/>
</dbReference>
<evidence type="ECO:0000256" key="1">
    <source>
        <dbReference type="ARBA" id="ARBA00038240"/>
    </source>
</evidence>